<dbReference type="UniPathway" id="UPA00251">
    <property type="reaction ID" value="UER00316"/>
</dbReference>
<comment type="similarity">
    <text evidence="2 8 13">Belongs to the glutamyl-tRNA reductase family.</text>
</comment>
<dbReference type="PANTHER" id="PTHR43013:SF1">
    <property type="entry name" value="GLUTAMYL-TRNA REDUCTASE"/>
    <property type="match status" value="1"/>
</dbReference>
<comment type="catalytic activity">
    <reaction evidence="7 8 13">
        <text>(S)-4-amino-5-oxopentanoate + tRNA(Glu) + NADP(+) = L-glutamyl-tRNA(Glu) + NADPH + H(+)</text>
        <dbReference type="Rhea" id="RHEA:12344"/>
        <dbReference type="Rhea" id="RHEA-COMP:9663"/>
        <dbReference type="Rhea" id="RHEA-COMP:9680"/>
        <dbReference type="ChEBI" id="CHEBI:15378"/>
        <dbReference type="ChEBI" id="CHEBI:57501"/>
        <dbReference type="ChEBI" id="CHEBI:57783"/>
        <dbReference type="ChEBI" id="CHEBI:58349"/>
        <dbReference type="ChEBI" id="CHEBI:78442"/>
        <dbReference type="ChEBI" id="CHEBI:78520"/>
        <dbReference type="EC" id="1.2.1.70"/>
    </reaction>
</comment>
<evidence type="ECO:0000256" key="14">
    <source>
        <dbReference type="SAM" id="Coils"/>
    </source>
</evidence>
<dbReference type="InterPro" id="IPR015895">
    <property type="entry name" value="4pyrrol_synth_GluRdtase_N"/>
</dbReference>
<keyword evidence="6 8" id="KW-0627">Porphyrin biosynthesis</keyword>
<dbReference type="SUPFAM" id="SSF51735">
    <property type="entry name" value="NAD(P)-binding Rossmann-fold domains"/>
    <property type="match status" value="1"/>
</dbReference>
<evidence type="ECO:0000259" key="16">
    <source>
        <dbReference type="Pfam" id="PF01488"/>
    </source>
</evidence>
<dbReference type="InterPro" id="IPR015896">
    <property type="entry name" value="4pyrrol_synth_GluRdtase_dimer"/>
</dbReference>
<evidence type="ECO:0000256" key="11">
    <source>
        <dbReference type="PIRSR" id="PIRSR000445-3"/>
    </source>
</evidence>
<evidence type="ECO:0000256" key="5">
    <source>
        <dbReference type="ARBA" id="ARBA00023002"/>
    </source>
</evidence>
<keyword evidence="14" id="KW-0175">Coiled coil</keyword>
<dbReference type="Pfam" id="PF00745">
    <property type="entry name" value="GlutR_dimer"/>
    <property type="match status" value="1"/>
</dbReference>
<evidence type="ECO:0000256" key="13">
    <source>
        <dbReference type="RuleBase" id="RU000584"/>
    </source>
</evidence>
<evidence type="ECO:0000256" key="12">
    <source>
        <dbReference type="PIRSR" id="PIRSR000445-4"/>
    </source>
</evidence>
<dbReference type="SUPFAM" id="SSF69742">
    <property type="entry name" value="Glutamyl tRNA-reductase catalytic, N-terminal domain"/>
    <property type="match status" value="1"/>
</dbReference>
<dbReference type="InterPro" id="IPR000343">
    <property type="entry name" value="4pyrrol_synth_GluRdtase"/>
</dbReference>
<comment type="subunit">
    <text evidence="8">Homodimer.</text>
</comment>
<organism evidence="18 20">
    <name type="scientific">Methanosphaera cuniculi</name>
    <dbReference type="NCBI Taxonomy" id="1077256"/>
    <lineage>
        <taxon>Archaea</taxon>
        <taxon>Methanobacteriati</taxon>
        <taxon>Methanobacteriota</taxon>
        <taxon>Methanomada group</taxon>
        <taxon>Methanobacteria</taxon>
        <taxon>Methanobacteriales</taxon>
        <taxon>Methanobacteriaceae</taxon>
        <taxon>Methanosphaera</taxon>
    </lineage>
</organism>
<evidence type="ECO:0000256" key="2">
    <source>
        <dbReference type="ARBA" id="ARBA00005916"/>
    </source>
</evidence>
<dbReference type="FunFam" id="3.40.50.720:FF:000031">
    <property type="entry name" value="Glutamyl-tRNA reductase"/>
    <property type="match status" value="1"/>
</dbReference>
<evidence type="ECO:0000256" key="3">
    <source>
        <dbReference type="ARBA" id="ARBA00012970"/>
    </source>
</evidence>
<keyword evidence="5 8" id="KW-0560">Oxidoreductase</keyword>
<feature type="binding site" evidence="8 10">
    <location>
        <begin position="45"/>
        <end position="48"/>
    </location>
    <ligand>
        <name>substrate</name>
    </ligand>
</feature>
<dbReference type="InterPro" id="IPR036343">
    <property type="entry name" value="GluRdtase_N_sf"/>
</dbReference>
<dbReference type="EMBL" id="LMVN01000001">
    <property type="protein sequence ID" value="PAV08177.1"/>
    <property type="molecule type" value="Genomic_DNA"/>
</dbReference>
<dbReference type="Proteomes" id="UP000246004">
    <property type="component" value="Unassembled WGS sequence"/>
</dbReference>
<evidence type="ECO:0000259" key="15">
    <source>
        <dbReference type="Pfam" id="PF00745"/>
    </source>
</evidence>
<feature type="binding site" evidence="8 10">
    <location>
        <position position="98"/>
    </location>
    <ligand>
        <name>substrate</name>
    </ligand>
</feature>
<evidence type="ECO:0000259" key="17">
    <source>
        <dbReference type="Pfam" id="PF05201"/>
    </source>
</evidence>
<dbReference type="GO" id="GO:0008883">
    <property type="term" value="F:glutamyl-tRNA reductase activity"/>
    <property type="evidence" value="ECO:0007669"/>
    <property type="project" value="UniProtKB-UniRule"/>
</dbReference>
<comment type="domain">
    <text evidence="8">Possesses an unusual extended V-shaped dimeric structure with each monomer consisting of three distinct domains arranged along a curved 'spinal' alpha-helix. The N-terminal catalytic domain specifically recognizes the glutamate moiety of the substrate. The second domain is the NADPH-binding domain, and the third C-terminal domain is responsible for dimerization.</text>
</comment>
<evidence type="ECO:0000256" key="9">
    <source>
        <dbReference type="PIRSR" id="PIRSR000445-1"/>
    </source>
</evidence>
<dbReference type="HAMAP" id="MF_00087">
    <property type="entry name" value="Glu_tRNA_reductase"/>
    <property type="match status" value="1"/>
</dbReference>
<dbReference type="InterPro" id="IPR018214">
    <property type="entry name" value="GluRdtase_CS"/>
</dbReference>
<comment type="pathway">
    <text evidence="1 8 13">Porphyrin-containing compound metabolism; protoporphyrin-IX biosynthesis; 5-aminolevulinate from L-glutamyl-tRNA(Glu): step 1/2.</text>
</comment>
<evidence type="ECO:0000313" key="21">
    <source>
        <dbReference type="Proteomes" id="UP000246004"/>
    </source>
</evidence>
<evidence type="ECO:0000256" key="6">
    <source>
        <dbReference type="ARBA" id="ARBA00023244"/>
    </source>
</evidence>
<dbReference type="CDD" id="cd05213">
    <property type="entry name" value="NAD_bind_Glutamyl_tRNA_reduct"/>
    <property type="match status" value="1"/>
</dbReference>
<dbReference type="InterPro" id="IPR036291">
    <property type="entry name" value="NAD(P)-bd_dom_sf"/>
</dbReference>
<dbReference type="Pfam" id="PF05201">
    <property type="entry name" value="GlutR_N"/>
    <property type="match status" value="1"/>
</dbReference>
<keyword evidence="4 8" id="KW-0521">NADP</keyword>
<dbReference type="Gene3D" id="3.40.50.720">
    <property type="entry name" value="NAD(P)-binding Rossmann-like Domain"/>
    <property type="match status" value="1"/>
</dbReference>
<dbReference type="InterPro" id="IPR006151">
    <property type="entry name" value="Shikm_DH/Glu-tRNA_Rdtase"/>
</dbReference>
<name>A0A2A2HFJ9_9EURY</name>
<reference evidence="18 20" key="2">
    <citation type="journal article" date="2017" name="BMC Genomics">
        <title>Genomic analysis of methanogenic archaea reveals a shift towards energy conservation.</title>
        <authorList>
            <person name="Gilmore S.P."/>
            <person name="Henske J.K."/>
            <person name="Sexton J.A."/>
            <person name="Solomon K.V."/>
            <person name="Seppala S."/>
            <person name="Yoo J.I."/>
            <person name="Huyett L.M."/>
            <person name="Pressman A."/>
            <person name="Cogan J.Z."/>
            <person name="Kivenson V."/>
            <person name="Peng X."/>
            <person name="Tan Y."/>
            <person name="Valentine D.L."/>
            <person name="O'Malley M.A."/>
        </authorList>
    </citation>
    <scope>NUCLEOTIDE SEQUENCE [LARGE SCALE GENOMIC DNA]</scope>
    <source>
        <strain evidence="18 20">1R-7</strain>
    </source>
</reference>
<evidence type="ECO:0000313" key="18">
    <source>
        <dbReference type="EMBL" id="PAV08177.1"/>
    </source>
</evidence>
<comment type="function">
    <text evidence="8">Catalyzes the NADPH-dependent reduction of glutamyl-tRNA(Glu) to glutamate 1-semialdehyde (GSA).</text>
</comment>
<dbReference type="InterPro" id="IPR036453">
    <property type="entry name" value="GluRdtase_dimer_dom_sf"/>
</dbReference>
<proteinExistence type="inferred from homology"/>
<evidence type="ECO:0000313" key="20">
    <source>
        <dbReference type="Proteomes" id="UP000217528"/>
    </source>
</evidence>
<comment type="miscellaneous">
    <text evidence="8">During catalysis, the active site Cys acts as a nucleophile attacking the alpha-carbonyl group of tRNA-bound glutamate with the formation of a thioester intermediate between enzyme and glutamate, and the concomitant release of tRNA(Glu). The thioester intermediate is finally reduced by direct hydride transfer from NADPH, to form the product GSA.</text>
</comment>
<feature type="domain" description="Glutamyl-tRNA reductase N-terminal" evidence="17">
    <location>
        <begin position="7"/>
        <end position="134"/>
    </location>
</feature>
<evidence type="ECO:0000313" key="19">
    <source>
        <dbReference type="EMBL" id="PWL08260.1"/>
    </source>
</evidence>
<evidence type="ECO:0000256" key="10">
    <source>
        <dbReference type="PIRSR" id="PIRSR000445-2"/>
    </source>
</evidence>
<dbReference type="GO" id="GO:0019353">
    <property type="term" value="P:protoporphyrinogen IX biosynthetic process from glutamate"/>
    <property type="evidence" value="ECO:0007669"/>
    <property type="project" value="TreeGrafter"/>
</dbReference>
<feature type="domain" description="Quinate/shikimate 5-dehydrogenase/glutamyl-tRNA reductase" evidence="16">
    <location>
        <begin position="149"/>
        <end position="282"/>
    </location>
</feature>
<feature type="domain" description="Tetrapyrrole biosynthesis glutamyl-tRNA reductase dimerisation" evidence="15">
    <location>
        <begin position="297"/>
        <end position="391"/>
    </location>
</feature>
<evidence type="ECO:0000256" key="1">
    <source>
        <dbReference type="ARBA" id="ARBA00005059"/>
    </source>
</evidence>
<sequence length="398" mass="45045">MLVNLRIDFKIADIETMEASYEKLDQINEELHEKLNILEEVTLKTCNRYEIYLIVDEEVNIPTTTFIVEKNDMAINHILRLASGLESMIMGEDQILGQIKTARKNAIKNKTIGPKLEKLFTKAIHVGQSIRKNTHINEGGVSIGSGAVELLEEKYGSLEGKNVLIIGAGEMGTVVSKALLEKQTNAMVVANRTFDKAQALATELDGKAIRFDKLDDAFSNIDIVISATGAPHPIINRERLEKVVNSEHLKEMVLLDLANPRDIEDNVRELEVKLYNIDDLRYITDKNKEKRVQEAIKAEAIIDEETILLKDSLREMEITPILSSLNIEAEKIRKQELDKTLHMINTNEKDNKKIDKLTRSITEKMLFNIIANLKQAAKSDDKKTIEAAKKILIEYDTQ</sequence>
<dbReference type="Pfam" id="PF01488">
    <property type="entry name" value="Shikimate_DH"/>
    <property type="match status" value="1"/>
</dbReference>
<dbReference type="NCBIfam" id="TIGR01035">
    <property type="entry name" value="hemA"/>
    <property type="match status" value="1"/>
</dbReference>
<protein>
    <recommendedName>
        <fullName evidence="3 8">Glutamyl-tRNA reductase</fullName>
        <shortName evidence="8">GluTR</shortName>
        <ecNumber evidence="3 8">1.2.1.70</ecNumber>
    </recommendedName>
</protein>
<feature type="binding site" evidence="8 11">
    <location>
        <begin position="167"/>
        <end position="172"/>
    </location>
    <ligand>
        <name>NADP(+)</name>
        <dbReference type="ChEBI" id="CHEBI:58349"/>
    </ligand>
</feature>
<comment type="caution">
    <text evidence="18">The sequence shown here is derived from an EMBL/GenBank/DDBJ whole genome shotgun (WGS) entry which is preliminary data.</text>
</comment>
<dbReference type="EMBL" id="LWMS01000020">
    <property type="protein sequence ID" value="PWL08260.1"/>
    <property type="molecule type" value="Genomic_DNA"/>
</dbReference>
<dbReference type="RefSeq" id="WP_095607827.1">
    <property type="nucleotide sequence ID" value="NZ_LMVN01000001.1"/>
</dbReference>
<dbReference type="GO" id="GO:0050661">
    <property type="term" value="F:NADP binding"/>
    <property type="evidence" value="ECO:0007669"/>
    <property type="project" value="InterPro"/>
</dbReference>
<evidence type="ECO:0000256" key="8">
    <source>
        <dbReference type="HAMAP-Rule" id="MF_00087"/>
    </source>
</evidence>
<dbReference type="Gene3D" id="3.30.460.30">
    <property type="entry name" value="Glutamyl-tRNA reductase, N-terminal domain"/>
    <property type="match status" value="1"/>
</dbReference>
<feature type="coiled-coil region" evidence="14">
    <location>
        <begin position="14"/>
        <end position="44"/>
    </location>
</feature>
<dbReference type="SUPFAM" id="SSF69075">
    <property type="entry name" value="Glutamyl tRNA-reductase dimerization domain"/>
    <property type="match status" value="1"/>
</dbReference>
<dbReference type="Proteomes" id="UP000217528">
    <property type="component" value="Unassembled WGS sequence"/>
</dbReference>
<evidence type="ECO:0000256" key="4">
    <source>
        <dbReference type="ARBA" id="ARBA00022857"/>
    </source>
</evidence>
<reference evidence="19 21" key="1">
    <citation type="submission" date="2016-04" db="EMBL/GenBank/DDBJ databases">
        <title>Genome sequence of Methanosphaera cuniculi DSM 4103.</title>
        <authorList>
            <person name="Poehlein A."/>
            <person name="Seedorf H."/>
            <person name="Daniel R."/>
        </authorList>
    </citation>
    <scope>NUCLEOTIDE SEQUENCE [LARGE SCALE GENOMIC DNA]</scope>
    <source>
        <strain evidence="19 21">DSM 4103</strain>
    </source>
</reference>
<feature type="binding site" evidence="8 10">
    <location>
        <begin position="92"/>
        <end position="94"/>
    </location>
    <ligand>
        <name>substrate</name>
    </ligand>
</feature>
<dbReference type="EC" id="1.2.1.70" evidence="3 8"/>
<feature type="site" description="Important for activity" evidence="8 12">
    <location>
        <position position="77"/>
    </location>
</feature>
<dbReference type="PIRSF" id="PIRSF000445">
    <property type="entry name" value="4pyrrol_synth_GluRdtase"/>
    <property type="match status" value="1"/>
</dbReference>
<dbReference type="PANTHER" id="PTHR43013">
    <property type="entry name" value="GLUTAMYL-TRNA REDUCTASE"/>
    <property type="match status" value="1"/>
</dbReference>
<feature type="active site" description="Nucleophile" evidence="8 9">
    <location>
        <position position="46"/>
    </location>
</feature>
<gene>
    <name evidence="8 19" type="primary">hemA</name>
    <name evidence="18" type="ORF">ASJ82_03000</name>
    <name evidence="19" type="ORF">MSCUN_06960</name>
</gene>
<feature type="binding site" evidence="8 10">
    <location>
        <position position="87"/>
    </location>
    <ligand>
        <name>substrate</name>
    </ligand>
</feature>
<dbReference type="OrthoDB" id="4562at2157"/>
<keyword evidence="20" id="KW-1185">Reference proteome</keyword>
<dbReference type="PROSITE" id="PS00747">
    <property type="entry name" value="GLUTR"/>
    <property type="match status" value="1"/>
</dbReference>
<evidence type="ECO:0000256" key="7">
    <source>
        <dbReference type="ARBA" id="ARBA00047464"/>
    </source>
</evidence>
<dbReference type="AlphaFoldDB" id="A0A2A2HFJ9"/>
<accession>A0A2A2HFJ9</accession>